<reference evidence="3" key="1">
    <citation type="journal article" date="2019" name="Int. J. Syst. Evol. Microbiol.">
        <title>The Global Catalogue of Microorganisms (GCM) 10K type strain sequencing project: providing services to taxonomists for standard genome sequencing and annotation.</title>
        <authorList>
            <consortium name="The Broad Institute Genomics Platform"/>
            <consortium name="The Broad Institute Genome Sequencing Center for Infectious Disease"/>
            <person name="Wu L."/>
            <person name="Ma J."/>
        </authorList>
    </citation>
    <scope>NUCLEOTIDE SEQUENCE [LARGE SCALE GENOMIC DNA]</scope>
    <source>
        <strain evidence="3">CCUG 46385</strain>
    </source>
</reference>
<keyword evidence="1" id="KW-0812">Transmembrane</keyword>
<evidence type="ECO:0000256" key="1">
    <source>
        <dbReference type="SAM" id="Phobius"/>
    </source>
</evidence>
<accession>A0ABV9QKS4</accession>
<keyword evidence="1" id="KW-0472">Membrane</keyword>
<evidence type="ECO:0000313" key="2">
    <source>
        <dbReference type="EMBL" id="MFC4804799.1"/>
    </source>
</evidence>
<evidence type="ECO:0008006" key="4">
    <source>
        <dbReference type="Google" id="ProtNLM"/>
    </source>
</evidence>
<evidence type="ECO:0000313" key="3">
    <source>
        <dbReference type="Proteomes" id="UP001595916"/>
    </source>
</evidence>
<feature type="transmembrane region" description="Helical" evidence="1">
    <location>
        <begin position="9"/>
        <end position="26"/>
    </location>
</feature>
<dbReference type="Proteomes" id="UP001595916">
    <property type="component" value="Unassembled WGS sequence"/>
</dbReference>
<feature type="transmembrane region" description="Helical" evidence="1">
    <location>
        <begin position="59"/>
        <end position="81"/>
    </location>
</feature>
<keyword evidence="1" id="KW-1133">Transmembrane helix</keyword>
<dbReference type="RefSeq" id="WP_379788321.1">
    <property type="nucleotide sequence ID" value="NZ_JBHSHL010000023.1"/>
</dbReference>
<keyword evidence="3" id="KW-1185">Reference proteome</keyword>
<name>A0ABV9QKS4_9FIRM</name>
<sequence length="86" mass="10018">MKKLIKKILFWFVLIGVIVNIISITGNDDKNIILIGLNPLLNLIEGNRMIREFIKSNGFFLWNILSMLSFIIYGLLLDFIIHKKNK</sequence>
<proteinExistence type="predicted"/>
<gene>
    <name evidence="2" type="ORF">ACFO4R_06850</name>
</gene>
<protein>
    <recommendedName>
        <fullName evidence="4">Signal peptidase II</fullName>
    </recommendedName>
</protein>
<organism evidence="2 3">
    <name type="scientific">Filifactor villosus</name>
    <dbReference type="NCBI Taxonomy" id="29374"/>
    <lineage>
        <taxon>Bacteria</taxon>
        <taxon>Bacillati</taxon>
        <taxon>Bacillota</taxon>
        <taxon>Clostridia</taxon>
        <taxon>Peptostreptococcales</taxon>
        <taxon>Filifactoraceae</taxon>
        <taxon>Filifactor</taxon>
    </lineage>
</organism>
<dbReference type="EMBL" id="JBHSHL010000023">
    <property type="protein sequence ID" value="MFC4804799.1"/>
    <property type="molecule type" value="Genomic_DNA"/>
</dbReference>
<comment type="caution">
    <text evidence="2">The sequence shown here is derived from an EMBL/GenBank/DDBJ whole genome shotgun (WGS) entry which is preliminary data.</text>
</comment>